<keyword evidence="9" id="KW-1185">Reference proteome</keyword>
<dbReference type="EMBL" id="AP024483">
    <property type="protein sequence ID" value="BCS83442.1"/>
    <property type="molecule type" value="Genomic_DNA"/>
</dbReference>
<keyword evidence="4" id="KW-0012">Acyltransferase</keyword>
<evidence type="ECO:0000256" key="3">
    <source>
        <dbReference type="ARBA" id="ARBA00022679"/>
    </source>
</evidence>
<reference evidence="8 9" key="1">
    <citation type="submission" date="2021-02" db="EMBL/GenBank/DDBJ databases">
        <title>Cotonvirus japonicus, which uses Golgi apparatus of host cells for its virion factory, phylogenetically links tailed tupanvirus and icosahedral mimivirus.</title>
        <authorList>
            <person name="Takahashi H."/>
            <person name="Fukaya S."/>
            <person name="Song C."/>
            <person name="Murata K."/>
            <person name="Takemura M."/>
        </authorList>
    </citation>
    <scope>NUCLEOTIDE SEQUENCE [LARGE SCALE GENOMIC DNA]</scope>
</reference>
<evidence type="ECO:0000256" key="6">
    <source>
        <dbReference type="RuleBase" id="RU004178"/>
    </source>
</evidence>
<dbReference type="Proteomes" id="UP001321479">
    <property type="component" value="Segment"/>
</dbReference>
<comment type="similarity">
    <text evidence="1 6">Belongs to the NMT family.</text>
</comment>
<feature type="domain" description="N-acetyltransferase" evidence="7">
    <location>
        <begin position="41"/>
        <end position="211"/>
    </location>
</feature>
<dbReference type="InterPro" id="IPR000182">
    <property type="entry name" value="GNAT_dom"/>
</dbReference>
<evidence type="ECO:0000256" key="1">
    <source>
        <dbReference type="ARBA" id="ARBA00009469"/>
    </source>
</evidence>
<evidence type="ECO:0000313" key="9">
    <source>
        <dbReference type="Proteomes" id="UP001321479"/>
    </source>
</evidence>
<dbReference type="EC" id="2.3.1.97" evidence="2"/>
<dbReference type="RefSeq" id="YP_010842050.1">
    <property type="nucleotide sequence ID" value="NC_079139.1"/>
</dbReference>
<evidence type="ECO:0000256" key="2">
    <source>
        <dbReference type="ARBA" id="ARBA00012923"/>
    </source>
</evidence>
<sequence>MSFWSKQPLKTLQNLDNFNSSKIEIIETNTTIFQQMLPSGFNFKTLTTKHLDEIHDLITNHYIEDENHIVKILYSRDFIYWYIKYIPNNFIIGLTYNDKLVGVVTALFIDMIIYNEKLKIPYINFLCVQKKIRKLGLAIFLLNELKKRLSEIGIKYSLFTTMKNIPEHFTVSEEFVVPINYSKLKNIGFLPETEQKNITNVSSNPLSLMIESDIPSVTLKLNESWKNLQIKPFLTDISTRHFLLPKKNIVYTFVVRNGSIITDMVSVYKTYIYSIDKKQIISTAQLGFYYCKTMSLTQLITYLIDKLKKYNFDQLIFKNAHQGLDINIDKFTTYGNLYYYLYNVTVPKTEVSKICMFPF</sequence>
<evidence type="ECO:0000256" key="5">
    <source>
        <dbReference type="ARBA" id="ARBA00031242"/>
    </source>
</evidence>
<dbReference type="GeneID" id="80558647"/>
<dbReference type="CDD" id="cd04301">
    <property type="entry name" value="NAT_SF"/>
    <property type="match status" value="1"/>
</dbReference>
<dbReference type="PANTHER" id="PTHR11377:SF5">
    <property type="entry name" value="GLYCYLPEPTIDE N-TETRADECANOYLTRANSFERASE"/>
    <property type="match status" value="1"/>
</dbReference>
<dbReference type="InterPro" id="IPR022677">
    <property type="entry name" value="NMT_C"/>
</dbReference>
<dbReference type="Pfam" id="PF01233">
    <property type="entry name" value="NMT"/>
    <property type="match status" value="1"/>
</dbReference>
<keyword evidence="3" id="KW-0808">Transferase</keyword>
<dbReference type="SUPFAM" id="SSF55729">
    <property type="entry name" value="Acyl-CoA N-acyltransferases (Nat)"/>
    <property type="match status" value="2"/>
</dbReference>
<name>A0ABM7NTE2_9VIRU</name>
<dbReference type="InterPro" id="IPR000903">
    <property type="entry name" value="NMT"/>
</dbReference>
<accession>A0ABM7NTE2</accession>
<dbReference type="InterPro" id="IPR016181">
    <property type="entry name" value="Acyl_CoA_acyltransferase"/>
</dbReference>
<evidence type="ECO:0000256" key="4">
    <source>
        <dbReference type="ARBA" id="ARBA00023315"/>
    </source>
</evidence>
<evidence type="ECO:0000313" key="8">
    <source>
        <dbReference type="EMBL" id="BCS83442.1"/>
    </source>
</evidence>
<dbReference type="PANTHER" id="PTHR11377">
    <property type="entry name" value="N-MYRISTOYL TRANSFERASE"/>
    <property type="match status" value="1"/>
</dbReference>
<dbReference type="InterPro" id="IPR022676">
    <property type="entry name" value="NMT_N"/>
</dbReference>
<dbReference type="PROSITE" id="PS51186">
    <property type="entry name" value="GNAT"/>
    <property type="match status" value="1"/>
</dbReference>
<proteinExistence type="inferred from homology"/>
<dbReference type="Pfam" id="PF02799">
    <property type="entry name" value="NMT_C"/>
    <property type="match status" value="1"/>
</dbReference>
<evidence type="ECO:0000259" key="7">
    <source>
        <dbReference type="PROSITE" id="PS51186"/>
    </source>
</evidence>
<protein>
    <recommendedName>
        <fullName evidence="2">glycylpeptide N-tetradecanoyltransferase</fullName>
        <ecNumber evidence="2">2.3.1.97</ecNumber>
    </recommendedName>
    <alternativeName>
        <fullName evidence="5">Myristoyl-CoA:protein N-myristoyltransferase</fullName>
    </alternativeName>
</protein>
<dbReference type="Gene3D" id="3.40.630.170">
    <property type="match status" value="1"/>
</dbReference>
<organism evidence="8 9">
    <name type="scientific">Cotonvirus japonicus</name>
    <dbReference type="NCBI Taxonomy" id="2811091"/>
    <lineage>
        <taxon>Viruses</taxon>
        <taxon>Varidnaviria</taxon>
        <taxon>Bamfordvirae</taxon>
        <taxon>Nucleocytoviricota</taxon>
        <taxon>Megaviricetes</taxon>
        <taxon>Imitervirales</taxon>
        <taxon>Mimiviridae</taxon>
        <taxon>Megamimivirinae</taxon>
        <taxon>Cotonvirus</taxon>
        <taxon>Cotonvirus japonicum</taxon>
    </lineage>
</organism>